<proteinExistence type="predicted"/>
<sequence>MTEDSNDSENFTDLSDEEIQDLSQEFTEAVPEALGRTLGLDLFSGARASEPDEFEEEFSERIAGFLTGFRDAMAAESEDETVMAIFDLQSDVIEQYMMEPDDRQEFDSGLTFITEQLRSSLEVNREGMKELGHANYFDLLDEFAKEIVEAGQAGDVKEFFDGLENGSQQMMLQRLFNPVLTEYYDYLEEHSEISSANEARQYADMYHKLAELVGDILPQFIAVLQIVSGREETYEALSKMGLNNLLQKLQSKKFNRFNELADGIDRELRNSIVHGEFIVNPIENRIEFFDRGDPVAELDYSEFQDEVLRLLALFNALWVFRLMLMYYRVRHLPEVVENLREANSSE</sequence>
<keyword evidence="2" id="KW-1185">Reference proteome</keyword>
<dbReference type="Proteomes" id="UP001595921">
    <property type="component" value="Unassembled WGS sequence"/>
</dbReference>
<gene>
    <name evidence="1" type="ORF">ACFO0N_15200</name>
</gene>
<dbReference type="RefSeq" id="WP_267622811.1">
    <property type="nucleotide sequence ID" value="NZ_JAODIW010000006.1"/>
</dbReference>
<protein>
    <recommendedName>
        <fullName evidence="3">Apea-like HEPN domain-containing protein</fullName>
    </recommendedName>
</protein>
<dbReference type="AlphaFoldDB" id="A0ABD5PF46"/>
<reference evidence="1 2" key="1">
    <citation type="journal article" date="2019" name="Int. J. Syst. Evol. Microbiol.">
        <title>The Global Catalogue of Microorganisms (GCM) 10K type strain sequencing project: providing services to taxonomists for standard genome sequencing and annotation.</title>
        <authorList>
            <consortium name="The Broad Institute Genomics Platform"/>
            <consortium name="The Broad Institute Genome Sequencing Center for Infectious Disease"/>
            <person name="Wu L."/>
            <person name="Ma J."/>
        </authorList>
    </citation>
    <scope>NUCLEOTIDE SEQUENCE [LARGE SCALE GENOMIC DNA]</scope>
    <source>
        <strain evidence="1 2">CGMCC 1.12553</strain>
    </source>
</reference>
<evidence type="ECO:0008006" key="3">
    <source>
        <dbReference type="Google" id="ProtNLM"/>
    </source>
</evidence>
<organism evidence="1 2">
    <name type="scientific">Halobium salinum</name>
    <dbReference type="NCBI Taxonomy" id="1364940"/>
    <lineage>
        <taxon>Archaea</taxon>
        <taxon>Methanobacteriati</taxon>
        <taxon>Methanobacteriota</taxon>
        <taxon>Stenosarchaea group</taxon>
        <taxon>Halobacteria</taxon>
        <taxon>Halobacteriales</taxon>
        <taxon>Haloferacaceae</taxon>
        <taxon>Halobium</taxon>
    </lineage>
</organism>
<evidence type="ECO:0000313" key="1">
    <source>
        <dbReference type="EMBL" id="MFC4359292.1"/>
    </source>
</evidence>
<evidence type="ECO:0000313" key="2">
    <source>
        <dbReference type="Proteomes" id="UP001595921"/>
    </source>
</evidence>
<comment type="caution">
    <text evidence="1">The sequence shown here is derived from an EMBL/GenBank/DDBJ whole genome shotgun (WGS) entry which is preliminary data.</text>
</comment>
<name>A0ABD5PF46_9EURY</name>
<accession>A0ABD5PF46</accession>
<dbReference type="EMBL" id="JBHSDS010000008">
    <property type="protein sequence ID" value="MFC4359292.1"/>
    <property type="molecule type" value="Genomic_DNA"/>
</dbReference>